<evidence type="ECO:0000313" key="2">
    <source>
        <dbReference type="Proteomes" id="UP000677913"/>
    </source>
</evidence>
<keyword evidence="2" id="KW-1185">Reference proteome</keyword>
<accession>A0A8J7WNB6</accession>
<dbReference type="EMBL" id="JAGSXH010000013">
    <property type="protein sequence ID" value="MBS2962595.1"/>
    <property type="molecule type" value="Genomic_DNA"/>
</dbReference>
<organism evidence="1 2">
    <name type="scientific">Actinocrinis puniceicyclus</name>
    <dbReference type="NCBI Taxonomy" id="977794"/>
    <lineage>
        <taxon>Bacteria</taxon>
        <taxon>Bacillati</taxon>
        <taxon>Actinomycetota</taxon>
        <taxon>Actinomycetes</taxon>
        <taxon>Catenulisporales</taxon>
        <taxon>Actinospicaceae</taxon>
        <taxon>Actinocrinis</taxon>
    </lineage>
</organism>
<evidence type="ECO:0000313" key="1">
    <source>
        <dbReference type="EMBL" id="MBS2962595.1"/>
    </source>
</evidence>
<gene>
    <name evidence="1" type="ORF">KGA66_06020</name>
</gene>
<name>A0A8J7WNB6_9ACTN</name>
<proteinExistence type="predicted"/>
<protein>
    <submittedName>
        <fullName evidence="1">Uncharacterized protein</fullName>
    </submittedName>
</protein>
<dbReference type="AlphaFoldDB" id="A0A8J7WNB6"/>
<comment type="caution">
    <text evidence="1">The sequence shown here is derived from an EMBL/GenBank/DDBJ whole genome shotgun (WGS) entry which is preliminary data.</text>
</comment>
<dbReference type="RefSeq" id="WP_211465426.1">
    <property type="nucleotide sequence ID" value="NZ_JAGSXH010000013.1"/>
</dbReference>
<dbReference type="Proteomes" id="UP000677913">
    <property type="component" value="Unassembled WGS sequence"/>
</dbReference>
<reference evidence="1" key="1">
    <citation type="submission" date="2021-04" db="EMBL/GenBank/DDBJ databases">
        <title>Genome based classification of Actinospica acidithermotolerans sp. nov., an actinobacterium isolated from an Indonesian hot spring.</title>
        <authorList>
            <person name="Kusuma A.B."/>
            <person name="Putra K.E."/>
            <person name="Nafisah S."/>
            <person name="Loh J."/>
            <person name="Nouioui I."/>
            <person name="Goodfellow M."/>
        </authorList>
    </citation>
    <scope>NUCLEOTIDE SEQUENCE</scope>
    <source>
        <strain evidence="1">DSM 45618</strain>
    </source>
</reference>
<sequence length="770" mass="76774">MTLARAPTAPFASAEPDITAVTSGLTGLAGGILPGLSKAVGASQVIVSDFSQSLPGLGQDIGGFFNGLVRDANVQGHALGQTIGVIGNTVRTLGTVIGSASAAASADLLALTPVINGLLSAVQAVSSPATIGGVAGLFGAMKLDPALKSGLSSAADGLEKVAAKGATSGGILGKLGGAASGASGLLGKMAGVVGGPWGLAIGAGIGLASGLAAALLNADDATRAITLSSTDLRSAIAADGAQAGEATAAYVAQQSQLNGLADSAAKAGVPLNLLVQAAVGNTRAQQELTVAVGHGNEAQRQQQLSAEQSLTGFGALNQTVATGTDRLTQSLVVTNNLTDANQQLINSVKAQAQQTADAIEKQAQYDQATNELNNSTTIFNATLDADYQKLVAHAQATADSAAAALKLGANHTALSQAIAGVVQQYDQAAVSGKSYGSVLSALNDTTNNLYASEAGFTVALGGLSTAIAANGSSLDVNNIKGAANIQTFTGIASSADKAAVALYQSEVNTKGANQAYDDANKKLLAEKKAFEQAAIKAGFNKDEVKKLADQLFKLPQEIPINIDANTQAAIKMANGAVRYIDSLTGTITIQAQDGSGVTYNPKSGGKAYYDYGGWTRAAPGQPEEAIVHGGEYMLSRDMLAGRQAVDPRVLTALRAADTGGRISAGNVLSTGLALAPLAMSGISSAGASAVVAPAAAAARYLPPGVTQVLGSAAAPDPVLSGAQWRQLAALGGRGTPAAGRTTTLYVYPPAASAEQTAAEVVRTLQHAGIS</sequence>